<feature type="compositionally biased region" description="Polar residues" evidence="1">
    <location>
        <begin position="480"/>
        <end position="489"/>
    </location>
</feature>
<dbReference type="AlphaFoldDB" id="A0A9N9X2B1"/>
<feature type="region of interest" description="Disordered" evidence="1">
    <location>
        <begin position="406"/>
        <end position="429"/>
    </location>
</feature>
<dbReference type="Proteomes" id="UP001153737">
    <property type="component" value="Chromosome 17"/>
</dbReference>
<reference evidence="2" key="1">
    <citation type="submission" date="2022-01" db="EMBL/GenBank/DDBJ databases">
        <authorList>
            <person name="King R."/>
        </authorList>
    </citation>
    <scope>NUCLEOTIDE SEQUENCE</scope>
</reference>
<proteinExistence type="predicted"/>
<feature type="compositionally biased region" description="Basic and acidic residues" evidence="1">
    <location>
        <begin position="410"/>
        <end position="429"/>
    </location>
</feature>
<feature type="region of interest" description="Disordered" evidence="1">
    <location>
        <begin position="335"/>
        <end position="376"/>
    </location>
</feature>
<gene>
    <name evidence="2" type="ORF">PHAECO_LOCUS5777</name>
</gene>
<protein>
    <submittedName>
        <fullName evidence="2">Uncharacterized protein</fullName>
    </submittedName>
</protein>
<name>A0A9N9X2B1_PHACE</name>
<sequence length="632" mass="71134">MNSYFDSDEEIAFGPISLKEIKFDLNRPRFKKVDRRHTTALKIIDNKEAKKEPAPEETMKPGIENISPVPDDYFTAIDSARSEFCSGNRNCIPDSSVYFTAAESTMASQNTDCPYLSAENTMCFVNAALNLKTDFDLEGDMSRMLVENTVYSQSNIPVEKLDESRDESSCSNTSGNCAKVSSENSNCKKNATCILSDSLDSAEDEVIIILSSDDESFDEKVEEQSDEQSILKMKEENPSHIFDVSIDQDNYSSGSSIDEEIALRLTISSNSISDEEVNESVNSNDCLLDYKDIERGSLLDEYPEDGKNILSVIPEETKSTYDLMETRKNTMASIEASVNPSTSCRRSLSDSFVSAEEKADKDETPGTRNERDISGITLPEIDLAQFDESSQLNDTIELMDRMLRQAEQAESTRNRKEEEKENQDIENNWRLKTDDIISASFLQQETAHTKDRSPCGSQKSRIPTLRRRSQSLDDFKVPQTPLSQKTRSASKPLTGFKNIASPVGLYIKYSPKPLLRQNVIHKEISTQATPTTTKTLKNKDLNKEIGFVRYKPAKKQVCTSGNKLFCPPYIQKMMKDPLVIKHEKKIVKQESSFITEQKLLANDLTRPSISDSLLNDSNQDVSILKEKTALRK</sequence>
<evidence type="ECO:0000313" key="2">
    <source>
        <dbReference type="EMBL" id="CAG9818039.1"/>
    </source>
</evidence>
<dbReference type="EMBL" id="OU896723">
    <property type="protein sequence ID" value="CAG9818039.1"/>
    <property type="molecule type" value="Genomic_DNA"/>
</dbReference>
<accession>A0A9N9X2B1</accession>
<evidence type="ECO:0000256" key="1">
    <source>
        <dbReference type="SAM" id="MobiDB-lite"/>
    </source>
</evidence>
<evidence type="ECO:0000313" key="3">
    <source>
        <dbReference type="Proteomes" id="UP001153737"/>
    </source>
</evidence>
<dbReference type="OrthoDB" id="69711at2759"/>
<feature type="region of interest" description="Disordered" evidence="1">
    <location>
        <begin position="444"/>
        <end position="489"/>
    </location>
</feature>
<organism evidence="2 3">
    <name type="scientific">Phaedon cochleariae</name>
    <name type="common">Mustard beetle</name>
    <dbReference type="NCBI Taxonomy" id="80249"/>
    <lineage>
        <taxon>Eukaryota</taxon>
        <taxon>Metazoa</taxon>
        <taxon>Ecdysozoa</taxon>
        <taxon>Arthropoda</taxon>
        <taxon>Hexapoda</taxon>
        <taxon>Insecta</taxon>
        <taxon>Pterygota</taxon>
        <taxon>Neoptera</taxon>
        <taxon>Endopterygota</taxon>
        <taxon>Coleoptera</taxon>
        <taxon>Polyphaga</taxon>
        <taxon>Cucujiformia</taxon>
        <taxon>Chrysomeloidea</taxon>
        <taxon>Chrysomelidae</taxon>
        <taxon>Chrysomelinae</taxon>
        <taxon>Chrysomelini</taxon>
        <taxon>Phaedon</taxon>
    </lineage>
</organism>
<feature type="compositionally biased region" description="Basic and acidic residues" evidence="1">
    <location>
        <begin position="355"/>
        <end position="373"/>
    </location>
</feature>
<feature type="compositionally biased region" description="Polar residues" evidence="1">
    <location>
        <begin position="335"/>
        <end position="352"/>
    </location>
</feature>
<reference evidence="2" key="2">
    <citation type="submission" date="2022-10" db="EMBL/GenBank/DDBJ databases">
        <authorList>
            <consortium name="ENA_rothamsted_submissions"/>
            <consortium name="culmorum"/>
            <person name="King R."/>
        </authorList>
    </citation>
    <scope>NUCLEOTIDE SEQUENCE</scope>
</reference>
<keyword evidence="3" id="KW-1185">Reference proteome</keyword>